<feature type="region of interest" description="Disordered" evidence="1">
    <location>
        <begin position="1"/>
        <end position="57"/>
    </location>
</feature>
<organism evidence="2 3">
    <name type="scientific">Candidatus Falkowbacteria bacterium RIFCSPHIGHO2_02_FULL_45_15</name>
    <dbReference type="NCBI Taxonomy" id="1797987"/>
    <lineage>
        <taxon>Bacteria</taxon>
        <taxon>Candidatus Falkowiibacteriota</taxon>
    </lineage>
</organism>
<evidence type="ECO:0000313" key="2">
    <source>
        <dbReference type="EMBL" id="OGF19115.1"/>
    </source>
</evidence>
<protein>
    <submittedName>
        <fullName evidence="2">Uncharacterized protein</fullName>
    </submittedName>
</protein>
<comment type="caution">
    <text evidence="2">The sequence shown here is derived from an EMBL/GenBank/DDBJ whole genome shotgun (WGS) entry which is preliminary data.</text>
</comment>
<evidence type="ECO:0000313" key="3">
    <source>
        <dbReference type="Proteomes" id="UP000177691"/>
    </source>
</evidence>
<feature type="compositionally biased region" description="Basic and acidic residues" evidence="1">
    <location>
        <begin position="26"/>
        <end position="41"/>
    </location>
</feature>
<sequence>MPETNPIIEQAPAQTPAPERPIVQPEKPEAPGRFEQPKNTDGRQTAGAAPKPAFPSTALPPVAAEAIHLKDIERILSDDLEEIYFQLPPDKRQEFKQAGEETARKIKTLLERTKVKVKKIAKLIWHWLKIIPGVNKFFLEKESKIKTDEILKLKVKQ</sequence>
<gene>
    <name evidence="2" type="ORF">A3D54_03600</name>
</gene>
<reference evidence="2 3" key="1">
    <citation type="journal article" date="2016" name="Nat. Commun.">
        <title>Thousands of microbial genomes shed light on interconnected biogeochemical processes in an aquifer system.</title>
        <authorList>
            <person name="Anantharaman K."/>
            <person name="Brown C.T."/>
            <person name="Hug L.A."/>
            <person name="Sharon I."/>
            <person name="Castelle C.J."/>
            <person name="Probst A.J."/>
            <person name="Thomas B.C."/>
            <person name="Singh A."/>
            <person name="Wilkins M.J."/>
            <person name="Karaoz U."/>
            <person name="Brodie E.L."/>
            <person name="Williams K.H."/>
            <person name="Hubbard S.S."/>
            <person name="Banfield J.F."/>
        </authorList>
    </citation>
    <scope>NUCLEOTIDE SEQUENCE [LARGE SCALE GENOMIC DNA]</scope>
</reference>
<dbReference type="EMBL" id="MFFU01000028">
    <property type="protein sequence ID" value="OGF19115.1"/>
    <property type="molecule type" value="Genomic_DNA"/>
</dbReference>
<accession>A0A1F5RXI0</accession>
<dbReference type="Proteomes" id="UP000177691">
    <property type="component" value="Unassembled WGS sequence"/>
</dbReference>
<evidence type="ECO:0000256" key="1">
    <source>
        <dbReference type="SAM" id="MobiDB-lite"/>
    </source>
</evidence>
<name>A0A1F5RXI0_9BACT</name>
<dbReference type="AlphaFoldDB" id="A0A1F5RXI0"/>
<proteinExistence type="predicted"/>